<sequence>MDGCKRKHPRLHHHANMRTSPPSKLHMSPENPFSPAPRSHHHLHTTTSILLTCVITSSTPPPSRKCGNRGCRGLKKAMEFDLQMQGEDCLRSGGKEVKDINELPWKGGSEANPDYECLRAELRKMAPPNGRAVLLFWAKCGCPVAKLEGWGPKRSRRHKNSVRVQALAGEYDILQDSYYEWRRRSSLIFSDGTAVGISSLCPSFWHLIWVDSGCVCQGPLAAMEATDLLPIP</sequence>
<feature type="region of interest" description="Disordered" evidence="1">
    <location>
        <begin position="1"/>
        <end position="41"/>
    </location>
</feature>
<accession>A0ABC8TW05</accession>
<dbReference type="AlphaFoldDB" id="A0ABC8TW05"/>
<feature type="compositionally biased region" description="Basic residues" evidence="1">
    <location>
        <begin position="1"/>
        <end position="16"/>
    </location>
</feature>
<gene>
    <name evidence="2" type="ORF">ILEXP_LOCUS43406</name>
</gene>
<comment type="caution">
    <text evidence="2">The sequence shown here is derived from an EMBL/GenBank/DDBJ whole genome shotgun (WGS) entry which is preliminary data.</text>
</comment>
<dbReference type="PANTHER" id="PTHR47479">
    <property type="entry name" value="OS05G0393200 PROTEIN"/>
    <property type="match status" value="1"/>
</dbReference>
<reference evidence="2 3" key="1">
    <citation type="submission" date="2024-02" db="EMBL/GenBank/DDBJ databases">
        <authorList>
            <person name="Vignale AGUSTIN F."/>
            <person name="Sosa J E."/>
            <person name="Modenutti C."/>
        </authorList>
    </citation>
    <scope>NUCLEOTIDE SEQUENCE [LARGE SCALE GENOMIC DNA]</scope>
</reference>
<dbReference type="InterPro" id="IPR044196">
    <property type="entry name" value="At5g19025-like"/>
</dbReference>
<protein>
    <submittedName>
        <fullName evidence="2">Uncharacterized protein</fullName>
    </submittedName>
</protein>
<name>A0ABC8TW05_9AQUA</name>
<evidence type="ECO:0000256" key="1">
    <source>
        <dbReference type="SAM" id="MobiDB-lite"/>
    </source>
</evidence>
<evidence type="ECO:0000313" key="2">
    <source>
        <dbReference type="EMBL" id="CAK9173675.1"/>
    </source>
</evidence>
<proteinExistence type="predicted"/>
<organism evidence="2 3">
    <name type="scientific">Ilex paraguariensis</name>
    <name type="common">yerba mate</name>
    <dbReference type="NCBI Taxonomy" id="185542"/>
    <lineage>
        <taxon>Eukaryota</taxon>
        <taxon>Viridiplantae</taxon>
        <taxon>Streptophyta</taxon>
        <taxon>Embryophyta</taxon>
        <taxon>Tracheophyta</taxon>
        <taxon>Spermatophyta</taxon>
        <taxon>Magnoliopsida</taxon>
        <taxon>eudicotyledons</taxon>
        <taxon>Gunneridae</taxon>
        <taxon>Pentapetalae</taxon>
        <taxon>asterids</taxon>
        <taxon>campanulids</taxon>
        <taxon>Aquifoliales</taxon>
        <taxon>Aquifoliaceae</taxon>
        <taxon>Ilex</taxon>
    </lineage>
</organism>
<dbReference type="PANTHER" id="PTHR47479:SF2">
    <property type="entry name" value="OS05G0393200 PROTEIN"/>
    <property type="match status" value="1"/>
</dbReference>
<evidence type="ECO:0000313" key="3">
    <source>
        <dbReference type="Proteomes" id="UP001642360"/>
    </source>
</evidence>
<keyword evidence="3" id="KW-1185">Reference proteome</keyword>
<dbReference type="EMBL" id="CAUOFW020006181">
    <property type="protein sequence ID" value="CAK9173675.1"/>
    <property type="molecule type" value="Genomic_DNA"/>
</dbReference>
<dbReference type="Proteomes" id="UP001642360">
    <property type="component" value="Unassembled WGS sequence"/>
</dbReference>